<dbReference type="AlphaFoldDB" id="A0A371AY11"/>
<dbReference type="InterPro" id="IPR000551">
    <property type="entry name" value="MerR-type_HTH_dom"/>
</dbReference>
<name>A0A371AY11_9FIRM</name>
<dbReference type="SUPFAM" id="SSF46955">
    <property type="entry name" value="Putative DNA-binding domain"/>
    <property type="match status" value="1"/>
</dbReference>
<dbReference type="RefSeq" id="WP_115480686.1">
    <property type="nucleotide sequence ID" value="NZ_QRCT01000012.1"/>
</dbReference>
<dbReference type="PANTHER" id="PTHR30204:SF69">
    <property type="entry name" value="MERR-FAMILY TRANSCRIPTIONAL REGULATOR"/>
    <property type="match status" value="1"/>
</dbReference>
<evidence type="ECO:0000256" key="4">
    <source>
        <dbReference type="ARBA" id="ARBA00023163"/>
    </source>
</evidence>
<evidence type="ECO:0000313" key="7">
    <source>
        <dbReference type="Proteomes" id="UP000255036"/>
    </source>
</evidence>
<accession>A0A371AY11</accession>
<keyword evidence="2" id="KW-0805">Transcription regulation</keyword>
<keyword evidence="7" id="KW-1185">Reference proteome</keyword>
<keyword evidence="3" id="KW-0238">DNA-binding</keyword>
<dbReference type="GO" id="GO:0003677">
    <property type="term" value="F:DNA binding"/>
    <property type="evidence" value="ECO:0007669"/>
    <property type="project" value="UniProtKB-KW"/>
</dbReference>
<gene>
    <name evidence="6" type="ORF">DWV06_02970</name>
</gene>
<evidence type="ECO:0000313" key="6">
    <source>
        <dbReference type="EMBL" id="RDU24453.1"/>
    </source>
</evidence>
<organism evidence="6 7">
    <name type="scientific">Anaerosacchariphilus polymeriproducens</name>
    <dbReference type="NCBI Taxonomy" id="1812858"/>
    <lineage>
        <taxon>Bacteria</taxon>
        <taxon>Bacillati</taxon>
        <taxon>Bacillota</taxon>
        <taxon>Clostridia</taxon>
        <taxon>Lachnospirales</taxon>
        <taxon>Lachnospiraceae</taxon>
        <taxon>Anaerosacchariphilus</taxon>
    </lineage>
</organism>
<feature type="domain" description="HTH merR-type" evidence="5">
    <location>
        <begin position="5"/>
        <end position="73"/>
    </location>
</feature>
<dbReference type="OrthoDB" id="9811174at2"/>
<dbReference type="CDD" id="cd04764">
    <property type="entry name" value="HTH_MlrA-like_sg1"/>
    <property type="match status" value="1"/>
</dbReference>
<keyword evidence="4" id="KW-0804">Transcription</keyword>
<evidence type="ECO:0000259" key="5">
    <source>
        <dbReference type="PROSITE" id="PS50937"/>
    </source>
</evidence>
<dbReference type="EMBL" id="QRCT01000012">
    <property type="protein sequence ID" value="RDU24453.1"/>
    <property type="molecule type" value="Genomic_DNA"/>
</dbReference>
<evidence type="ECO:0000256" key="1">
    <source>
        <dbReference type="ARBA" id="ARBA00022491"/>
    </source>
</evidence>
<dbReference type="Gene3D" id="1.10.1660.10">
    <property type="match status" value="1"/>
</dbReference>
<reference evidence="6 7" key="1">
    <citation type="submission" date="2018-07" db="EMBL/GenBank/DDBJ databases">
        <title>Anaerosacharophilus polymeroproducens gen. nov. sp. nov., an anaerobic bacterium isolated from salt field.</title>
        <authorList>
            <person name="Kim W."/>
            <person name="Yang S.-H."/>
            <person name="Oh J."/>
            <person name="Lee J.-H."/>
            <person name="Kwon K.K."/>
        </authorList>
    </citation>
    <scope>NUCLEOTIDE SEQUENCE [LARGE SCALE GENOMIC DNA]</scope>
    <source>
        <strain evidence="6 7">MCWD5</strain>
    </source>
</reference>
<proteinExistence type="predicted"/>
<comment type="caution">
    <text evidence="6">The sequence shown here is derived from an EMBL/GenBank/DDBJ whole genome shotgun (WGS) entry which is preliminary data.</text>
</comment>
<evidence type="ECO:0000256" key="2">
    <source>
        <dbReference type="ARBA" id="ARBA00023015"/>
    </source>
</evidence>
<dbReference type="PROSITE" id="PS50937">
    <property type="entry name" value="HTH_MERR_2"/>
    <property type="match status" value="1"/>
</dbReference>
<dbReference type="GO" id="GO:0003700">
    <property type="term" value="F:DNA-binding transcription factor activity"/>
    <property type="evidence" value="ECO:0007669"/>
    <property type="project" value="InterPro"/>
</dbReference>
<dbReference type="Pfam" id="PF13411">
    <property type="entry name" value="MerR_1"/>
    <property type="match status" value="1"/>
</dbReference>
<dbReference type="InterPro" id="IPR047057">
    <property type="entry name" value="MerR_fam"/>
</dbReference>
<dbReference type="SMART" id="SM00422">
    <property type="entry name" value="HTH_MERR"/>
    <property type="match status" value="1"/>
</dbReference>
<dbReference type="PANTHER" id="PTHR30204">
    <property type="entry name" value="REDOX-CYCLING DRUG-SENSING TRANSCRIPTIONAL ACTIVATOR SOXR"/>
    <property type="match status" value="1"/>
</dbReference>
<sequence length="199" mass="23286">MTKVRYMISDAAKLVDVEAHVLRYWEEELELDILRNEMGHRYYTEENIRQFKKIKELKEQGFQLKAIKMLIIENDLSVPMESKKMKNSPNVTAAQSDKMKQFQAMMNSMIAKALLENSEQLSKEVGQHVSSQVIKEMDYLLRLQDEQDEKRFQKINEALHSKKGEQVKKEVKNSVDDGKKKKKFGFLRKEGKVKSEAIS</sequence>
<keyword evidence="1" id="KW-0678">Repressor</keyword>
<dbReference type="InterPro" id="IPR009061">
    <property type="entry name" value="DNA-bd_dom_put_sf"/>
</dbReference>
<dbReference type="Proteomes" id="UP000255036">
    <property type="component" value="Unassembled WGS sequence"/>
</dbReference>
<protein>
    <submittedName>
        <fullName evidence="6">MerR family transcriptional regulator</fullName>
    </submittedName>
</protein>
<evidence type="ECO:0000256" key="3">
    <source>
        <dbReference type="ARBA" id="ARBA00023125"/>
    </source>
</evidence>